<feature type="domain" description="DDH" evidence="1">
    <location>
        <begin position="13"/>
        <end position="153"/>
    </location>
</feature>
<dbReference type="GO" id="GO:0003676">
    <property type="term" value="F:nucleic acid binding"/>
    <property type="evidence" value="ECO:0007669"/>
    <property type="project" value="InterPro"/>
</dbReference>
<organism evidence="3 4">
    <name type="scientific">Clostridium frigidicarnis</name>
    <dbReference type="NCBI Taxonomy" id="84698"/>
    <lineage>
        <taxon>Bacteria</taxon>
        <taxon>Bacillati</taxon>
        <taxon>Bacillota</taxon>
        <taxon>Clostridia</taxon>
        <taxon>Eubacteriales</taxon>
        <taxon>Clostridiaceae</taxon>
        <taxon>Clostridium</taxon>
    </lineage>
</organism>
<reference evidence="3 4" key="1">
    <citation type="submission" date="2016-10" db="EMBL/GenBank/DDBJ databases">
        <authorList>
            <person name="de Groot N.N."/>
        </authorList>
    </citation>
    <scope>NUCLEOTIDE SEQUENCE [LARGE SCALE GENOMIC DNA]</scope>
    <source>
        <strain evidence="3 4">DSM 12271</strain>
    </source>
</reference>
<dbReference type="Pfam" id="PF02272">
    <property type="entry name" value="DHHA1"/>
    <property type="match status" value="1"/>
</dbReference>
<dbReference type="Proteomes" id="UP000198619">
    <property type="component" value="Unassembled WGS sequence"/>
</dbReference>
<dbReference type="EMBL" id="FOKI01000005">
    <property type="protein sequence ID" value="SFA89593.1"/>
    <property type="molecule type" value="Genomic_DNA"/>
</dbReference>
<evidence type="ECO:0000313" key="3">
    <source>
        <dbReference type="EMBL" id="SFA89593.1"/>
    </source>
</evidence>
<dbReference type="InterPro" id="IPR051319">
    <property type="entry name" value="Oligoribo/pAp-PDE_c-di-AMP_PDE"/>
</dbReference>
<dbReference type="Gene3D" id="3.90.1640.10">
    <property type="entry name" value="inorganic pyrophosphatase (n-terminal core)"/>
    <property type="match status" value="1"/>
</dbReference>
<proteinExistence type="predicted"/>
<evidence type="ECO:0000259" key="1">
    <source>
        <dbReference type="Pfam" id="PF01368"/>
    </source>
</evidence>
<dbReference type="AlphaFoldDB" id="A0A1I0WNM0"/>
<gene>
    <name evidence="3" type="ORF">SAMN04488528_1005185</name>
</gene>
<dbReference type="InterPro" id="IPR038763">
    <property type="entry name" value="DHH_sf"/>
</dbReference>
<sequence>MENVVKAINKFKNIAITYHTSPDGDALGSALALLRALKKYGKNPYIVSKDTIGKDFAYLNFENDIKGEVVEVKDETECLITVDCGNVERLSGDFDFENKKYFVINIDHHLSNDKFGDINYVDTSAAATAEIIYKLIKNMNIDIDKDIASCLYTSLLTDTGCFKHSGTSKTTHEIAGELISTGIDFTNIRRELFENKSKNKIQLYGKVINNLEFLNDDKLCIMTLTMDMLKELNLEGEDTSDVLSLASQINTVEVVVLLKETEEKIKVSLRAKNYFDVRNIAEQFNGGGHIKASGCAIADVKLNEAKNKIVEAINKVGFR</sequence>
<keyword evidence="4" id="KW-1185">Reference proteome</keyword>
<dbReference type="InterPro" id="IPR001667">
    <property type="entry name" value="DDH_dom"/>
</dbReference>
<dbReference type="InterPro" id="IPR003156">
    <property type="entry name" value="DHHA1_dom"/>
</dbReference>
<feature type="domain" description="DHHA1" evidence="2">
    <location>
        <begin position="224"/>
        <end position="314"/>
    </location>
</feature>
<dbReference type="Pfam" id="PF01368">
    <property type="entry name" value="DHH"/>
    <property type="match status" value="1"/>
</dbReference>
<accession>A0A1I0WNM0</accession>
<name>A0A1I0WNM0_9CLOT</name>
<dbReference type="SUPFAM" id="SSF64182">
    <property type="entry name" value="DHH phosphoesterases"/>
    <property type="match status" value="1"/>
</dbReference>
<evidence type="ECO:0000313" key="4">
    <source>
        <dbReference type="Proteomes" id="UP000198619"/>
    </source>
</evidence>
<dbReference type="PANTHER" id="PTHR47618">
    <property type="entry name" value="BIFUNCTIONAL OLIGORIBONUCLEASE AND PAP PHOSPHATASE NRNA"/>
    <property type="match status" value="1"/>
</dbReference>
<dbReference type="OrthoDB" id="9803668at2"/>
<evidence type="ECO:0000259" key="2">
    <source>
        <dbReference type="Pfam" id="PF02272"/>
    </source>
</evidence>
<dbReference type="RefSeq" id="WP_090039319.1">
    <property type="nucleotide sequence ID" value="NZ_FOKI01000005.1"/>
</dbReference>
<dbReference type="Gene3D" id="3.10.310.30">
    <property type="match status" value="1"/>
</dbReference>
<dbReference type="PANTHER" id="PTHR47618:SF1">
    <property type="entry name" value="BIFUNCTIONAL OLIGORIBONUCLEASE AND PAP PHOSPHATASE NRNA"/>
    <property type="match status" value="1"/>
</dbReference>
<dbReference type="STRING" id="84698.SAMN04488528_1005185"/>
<protein>
    <submittedName>
        <fullName evidence="3">Phosphoesterase RecJ domain-containing protein</fullName>
    </submittedName>
</protein>